<evidence type="ECO:0000313" key="5">
    <source>
        <dbReference type="EMBL" id="ESQ93996.1"/>
    </source>
</evidence>
<dbReference type="PATRIC" id="fig|1121022.4.peg.515"/>
<dbReference type="SUPFAM" id="SSF51445">
    <property type="entry name" value="(Trans)glycosidases"/>
    <property type="match status" value="1"/>
</dbReference>
<dbReference type="GO" id="GO:0045490">
    <property type="term" value="P:pectin catabolic process"/>
    <property type="evidence" value="ECO:0007669"/>
    <property type="project" value="TreeGrafter"/>
</dbReference>
<feature type="chain" id="PRO_5005148569" description="Arabinogalactan endo-beta-1,4-galactanase" evidence="4">
    <location>
        <begin position="24"/>
        <end position="450"/>
    </location>
</feature>
<dbReference type="PANTHER" id="PTHR34983:SF2">
    <property type="entry name" value="ENDO-BETA-1,4-GALACTANASE"/>
    <property type="match status" value="1"/>
</dbReference>
<proteinExistence type="inferred from homology"/>
<comment type="similarity">
    <text evidence="1 4">Belongs to the glycosyl hydrolase 53 family.</text>
</comment>
<organism evidence="5 6">
    <name type="scientific">Asticcacaulis benevestitus DSM 16100 = ATCC BAA-896</name>
    <dbReference type="NCBI Taxonomy" id="1121022"/>
    <lineage>
        <taxon>Bacteria</taxon>
        <taxon>Pseudomonadati</taxon>
        <taxon>Pseudomonadota</taxon>
        <taxon>Alphaproteobacteria</taxon>
        <taxon>Caulobacterales</taxon>
        <taxon>Caulobacteraceae</taxon>
        <taxon>Asticcacaulis</taxon>
    </lineage>
</organism>
<evidence type="ECO:0000256" key="2">
    <source>
        <dbReference type="ARBA" id="ARBA00022801"/>
    </source>
</evidence>
<gene>
    <name evidence="5" type="ORF">ABENE_02605</name>
</gene>
<dbReference type="Gene3D" id="3.20.20.80">
    <property type="entry name" value="Glycosidases"/>
    <property type="match status" value="1"/>
</dbReference>
<keyword evidence="3 4" id="KW-0326">Glycosidase</keyword>
<dbReference type="EMBL" id="AWGB01000005">
    <property type="protein sequence ID" value="ESQ93996.1"/>
    <property type="molecule type" value="Genomic_DNA"/>
</dbReference>
<dbReference type="STRING" id="1121022.GCA_000376105_01845"/>
<keyword evidence="2 4" id="KW-0378">Hydrolase</keyword>
<sequence length="450" mass="49417">MKPHLLCLIPALAILTAGTSVSARDYWFGADLSYVNEMKACDATYSYQGKHQDAYAIFAQSGHNLVRVRLWNDAKWTHYSDLKDVEITLKAAKANGQKTLLDFHYSDDWADGDKQLAPAAWAGMTEDQQVAALYRYTLDTLNALKARGLMPDMVQVGNETNHEIVSSLEGAKLPINWARNARLFNAGIKAVRDASADSSIKPNIMIHIAQPENVEAWFAAATAAGVTDYDIIGISYYRKWSKLGVEGLADTIRRSRAAFGKDVVVVETAYPFTDDFGDQAGNLLGSDSALPGYPVTPQGQLSYMHDLMQLTLDNGGSGVVYWEPAWVSTKCSTRWSQGSNWENAAFFDFKGQALPALEWPKASYVWPVEMTFSVADHGQTAQYLTADFTGGVAVTMRKYADRFVYKAWLRPESHVVVGTATTKEALDAAEAFDVTVPKTGGPVVLEAPHS</sequence>
<dbReference type="eggNOG" id="COG3867">
    <property type="taxonomic scope" value="Bacteria"/>
</dbReference>
<dbReference type="GO" id="GO:0031218">
    <property type="term" value="F:arabinogalactan endo-1,4-beta-galactosidase activity"/>
    <property type="evidence" value="ECO:0007669"/>
    <property type="project" value="UniProtKB-EC"/>
</dbReference>
<dbReference type="PANTHER" id="PTHR34983">
    <property type="entry name" value="ARABINOGALACTAN ENDO-BETA-1,4-GALACTANASE A"/>
    <property type="match status" value="1"/>
</dbReference>
<feature type="signal peptide" evidence="4">
    <location>
        <begin position="1"/>
        <end position="23"/>
    </location>
</feature>
<dbReference type="GO" id="GO:0015926">
    <property type="term" value="F:glucosidase activity"/>
    <property type="evidence" value="ECO:0007669"/>
    <property type="project" value="InterPro"/>
</dbReference>
<comment type="catalytic activity">
    <reaction evidence="4">
        <text>The enzyme specifically hydrolyzes (1-&gt;4)-beta-D-galactosidic linkages in type I arabinogalactans.</text>
        <dbReference type="EC" id="3.2.1.89"/>
    </reaction>
</comment>
<reference evidence="5 6" key="1">
    <citation type="journal article" date="2014" name="Nature">
        <title>Sequential evolution of bacterial morphology by co-option of a developmental regulator.</title>
        <authorList>
            <person name="Jiang C."/>
            <person name="Brown P.J."/>
            <person name="Ducret A."/>
            <person name="Brun Y.V."/>
        </authorList>
    </citation>
    <scope>NUCLEOTIDE SEQUENCE [LARGE SCALE GENOMIC DNA]</scope>
    <source>
        <strain evidence="5 6">DSM 16100</strain>
    </source>
</reference>
<dbReference type="EC" id="3.2.1.89" evidence="4"/>
<evidence type="ECO:0000256" key="3">
    <source>
        <dbReference type="ARBA" id="ARBA00023295"/>
    </source>
</evidence>
<dbReference type="AlphaFoldDB" id="V4Q024"/>
<comment type="caution">
    <text evidence="5">The sequence shown here is derived from an EMBL/GenBank/DDBJ whole genome shotgun (WGS) entry which is preliminary data.</text>
</comment>
<dbReference type="InterPro" id="IPR011683">
    <property type="entry name" value="Glyco_hydro_53"/>
</dbReference>
<evidence type="ECO:0000256" key="1">
    <source>
        <dbReference type="ARBA" id="ARBA00010687"/>
    </source>
</evidence>
<keyword evidence="4" id="KW-0732">Signal</keyword>
<evidence type="ECO:0000256" key="4">
    <source>
        <dbReference type="RuleBase" id="RU361192"/>
    </source>
</evidence>
<dbReference type="OrthoDB" id="9768786at2"/>
<keyword evidence="6" id="KW-1185">Reference proteome</keyword>
<name>V4Q024_9CAUL</name>
<dbReference type="Proteomes" id="UP000017837">
    <property type="component" value="Unassembled WGS sequence"/>
</dbReference>
<protein>
    <recommendedName>
        <fullName evidence="4">Arabinogalactan endo-beta-1,4-galactanase</fullName>
        <ecNumber evidence="4">3.2.1.89</ecNumber>
    </recommendedName>
</protein>
<dbReference type="InterPro" id="IPR017853">
    <property type="entry name" value="GH"/>
</dbReference>
<accession>V4Q024</accession>
<dbReference type="RefSeq" id="WP_018081512.1">
    <property type="nucleotide sequence ID" value="NZ_AQWM01000005.1"/>
</dbReference>
<evidence type="ECO:0000313" key="6">
    <source>
        <dbReference type="Proteomes" id="UP000017837"/>
    </source>
</evidence>
<dbReference type="Pfam" id="PF07745">
    <property type="entry name" value="Glyco_hydro_53"/>
    <property type="match status" value="1"/>
</dbReference>